<organism evidence="2 3">
    <name type="scientific">Hyaloscypha hepaticicola</name>
    <dbReference type="NCBI Taxonomy" id="2082293"/>
    <lineage>
        <taxon>Eukaryota</taxon>
        <taxon>Fungi</taxon>
        <taxon>Dikarya</taxon>
        <taxon>Ascomycota</taxon>
        <taxon>Pezizomycotina</taxon>
        <taxon>Leotiomycetes</taxon>
        <taxon>Helotiales</taxon>
        <taxon>Hyaloscyphaceae</taxon>
        <taxon>Hyaloscypha</taxon>
    </lineage>
</organism>
<feature type="region of interest" description="Disordered" evidence="1">
    <location>
        <begin position="38"/>
        <end position="60"/>
    </location>
</feature>
<accession>A0A2J6QPS0</accession>
<sequence>MVAGCADDEERFEEVETSGAGKGLEANIAIARNESIETGQKLISSPSSRPDRRDRLTVGDLPGSTMRELFSFEFVWRAGSGFRRMSDERVSLESDAVFRRVMRVTPVEDKQRRIRSTGRRQTIEGRDNGDARWVCWQRALGSWLLTVATSGTSAE</sequence>
<keyword evidence="3" id="KW-1185">Reference proteome</keyword>
<dbReference type="AlphaFoldDB" id="A0A2J6QPS0"/>
<dbReference type="Proteomes" id="UP000235672">
    <property type="component" value="Unassembled WGS sequence"/>
</dbReference>
<evidence type="ECO:0000313" key="3">
    <source>
        <dbReference type="Proteomes" id="UP000235672"/>
    </source>
</evidence>
<evidence type="ECO:0000256" key="1">
    <source>
        <dbReference type="SAM" id="MobiDB-lite"/>
    </source>
</evidence>
<name>A0A2J6QPS0_9HELO</name>
<proteinExistence type="predicted"/>
<protein>
    <submittedName>
        <fullName evidence="2">Uncharacterized protein</fullName>
    </submittedName>
</protein>
<evidence type="ECO:0000313" key="2">
    <source>
        <dbReference type="EMBL" id="PMD28261.1"/>
    </source>
</evidence>
<gene>
    <name evidence="2" type="ORF">NA56DRAFT_696022</name>
</gene>
<dbReference type="EMBL" id="KZ613464">
    <property type="protein sequence ID" value="PMD28261.1"/>
    <property type="molecule type" value="Genomic_DNA"/>
</dbReference>
<reference evidence="2 3" key="1">
    <citation type="submission" date="2016-05" db="EMBL/GenBank/DDBJ databases">
        <title>A degradative enzymes factory behind the ericoid mycorrhizal symbiosis.</title>
        <authorList>
            <consortium name="DOE Joint Genome Institute"/>
            <person name="Martino E."/>
            <person name="Morin E."/>
            <person name="Grelet G."/>
            <person name="Kuo A."/>
            <person name="Kohler A."/>
            <person name="Daghino S."/>
            <person name="Barry K."/>
            <person name="Choi C."/>
            <person name="Cichocki N."/>
            <person name="Clum A."/>
            <person name="Copeland A."/>
            <person name="Hainaut M."/>
            <person name="Haridas S."/>
            <person name="Labutti K."/>
            <person name="Lindquist E."/>
            <person name="Lipzen A."/>
            <person name="Khouja H.-R."/>
            <person name="Murat C."/>
            <person name="Ohm R."/>
            <person name="Olson A."/>
            <person name="Spatafora J."/>
            <person name="Veneault-Fourrey C."/>
            <person name="Henrissat B."/>
            <person name="Grigoriev I."/>
            <person name="Martin F."/>
            <person name="Perotto S."/>
        </authorList>
    </citation>
    <scope>NUCLEOTIDE SEQUENCE [LARGE SCALE GENOMIC DNA]</scope>
    <source>
        <strain evidence="2 3">UAMH 7357</strain>
    </source>
</reference>